<dbReference type="PANTHER" id="PTHR45661:SF3">
    <property type="entry name" value="IG-LIKE DOMAIN-CONTAINING PROTEIN"/>
    <property type="match status" value="1"/>
</dbReference>
<dbReference type="Gene3D" id="3.40.50.12480">
    <property type="match status" value="1"/>
</dbReference>
<dbReference type="AlphaFoldDB" id="A0A5P8E469"/>
<keyword evidence="1" id="KW-0732">Signal</keyword>
<dbReference type="SUPFAM" id="SSF52058">
    <property type="entry name" value="L domain-like"/>
    <property type="match status" value="1"/>
</dbReference>
<gene>
    <name evidence="2" type="ORF">C7Y71_001530</name>
</gene>
<dbReference type="PANTHER" id="PTHR45661">
    <property type="entry name" value="SURFACE ANTIGEN"/>
    <property type="match status" value="1"/>
</dbReference>
<dbReference type="Gene3D" id="3.80.10.10">
    <property type="entry name" value="Ribonuclease Inhibitor"/>
    <property type="match status" value="2"/>
</dbReference>
<evidence type="ECO:0000256" key="1">
    <source>
        <dbReference type="SAM" id="SignalP"/>
    </source>
</evidence>
<dbReference type="InterPro" id="IPR053139">
    <property type="entry name" value="Surface_bspA-like"/>
</dbReference>
<keyword evidence="3" id="KW-1185">Reference proteome</keyword>
<evidence type="ECO:0000313" key="3">
    <source>
        <dbReference type="Proteomes" id="UP000249375"/>
    </source>
</evidence>
<dbReference type="EMBL" id="CP033459">
    <property type="protein sequence ID" value="QFQ11807.1"/>
    <property type="molecule type" value="Genomic_DNA"/>
</dbReference>
<dbReference type="Pfam" id="PF13306">
    <property type="entry name" value="LRR_5"/>
    <property type="match status" value="2"/>
</dbReference>
<dbReference type="KEGG" id="alq:C7Y71_001530"/>
<dbReference type="Proteomes" id="UP000249375">
    <property type="component" value="Chromosome"/>
</dbReference>
<proteinExistence type="predicted"/>
<feature type="signal peptide" evidence="1">
    <location>
        <begin position="1"/>
        <end position="29"/>
    </location>
</feature>
<reference evidence="2 3" key="1">
    <citation type="submission" date="2018-11" db="EMBL/GenBank/DDBJ databases">
        <authorList>
            <person name="Na S.W."/>
            <person name="Baik M."/>
        </authorList>
    </citation>
    <scope>NUCLEOTIDE SEQUENCE [LARGE SCALE GENOMIC DNA]</scope>
    <source>
        <strain evidence="2 3">E39</strain>
    </source>
</reference>
<dbReference type="InterPro" id="IPR032675">
    <property type="entry name" value="LRR_dom_sf"/>
</dbReference>
<dbReference type="InterPro" id="IPR026906">
    <property type="entry name" value="LRR_5"/>
</dbReference>
<organism evidence="2 3">
    <name type="scientific">Pseudoprevotella muciniphila</name>
    <dbReference type="NCBI Taxonomy" id="2133944"/>
    <lineage>
        <taxon>Bacteria</taxon>
        <taxon>Pseudomonadati</taxon>
        <taxon>Bacteroidota</taxon>
        <taxon>Bacteroidia</taxon>
        <taxon>Bacteroidales</taxon>
        <taxon>Prevotellaceae</taxon>
        <taxon>Pseudoprevotella</taxon>
    </lineage>
</organism>
<evidence type="ECO:0000313" key="2">
    <source>
        <dbReference type="EMBL" id="QFQ11807.1"/>
    </source>
</evidence>
<protein>
    <submittedName>
        <fullName evidence="2">Leucine-rich repeat domain-containing protein</fullName>
    </submittedName>
</protein>
<feature type="chain" id="PRO_5024444926" evidence="1">
    <location>
        <begin position="30"/>
        <end position="331"/>
    </location>
</feature>
<accession>A0A5P8E469</accession>
<name>A0A5P8E469_9BACT</name>
<sequence length="331" mass="37290">MLSLRLHKTVFVFFINTLLFSWCNSFAFAQEELNVSDSNETFEKNGICYRTLNQSEVEVVMSPRTAYSGTLKIPASIKYNGKNYVVSAIGDYAFSGCDSLKEINLPHSVRQFGEGAFWKTPQLKRINIDKGKTRLFTENGILYKGTTLITAYNPDLNCVVKAGTSTIASYALCGNNSELLSVVLPESVDTILASAFQEQTSLDTIILSDNVKFIGDRAFQGCSLLRNIRIPDQVRHIGYFCFYDCTGLRNVHLGKNVEEIGEGVFYDCISLRAIYCHCPTPPSMLHIENGVFYFSNESETIEVYIPKNSETKYRNSCDWKEFHLTFSATIK</sequence>